<evidence type="ECO:0000313" key="2">
    <source>
        <dbReference type="Proteomes" id="UP000241444"/>
    </source>
</evidence>
<evidence type="ECO:0000313" key="1">
    <source>
        <dbReference type="EMBL" id="PSH70376.1"/>
    </source>
</evidence>
<proteinExistence type="predicted"/>
<accession>A0A2P7BVB4</accession>
<name>A0A2P7BVB4_9HYPH</name>
<organism evidence="1 2">
    <name type="scientific">Phyllobacterium brassicacearum</name>
    <dbReference type="NCBI Taxonomy" id="314235"/>
    <lineage>
        <taxon>Bacteria</taxon>
        <taxon>Pseudomonadati</taxon>
        <taxon>Pseudomonadota</taxon>
        <taxon>Alphaproteobacteria</taxon>
        <taxon>Hyphomicrobiales</taxon>
        <taxon>Phyllobacteriaceae</taxon>
        <taxon>Phyllobacterium</taxon>
    </lineage>
</organism>
<gene>
    <name evidence="1" type="ORF">CU102_04720</name>
</gene>
<dbReference type="Proteomes" id="UP000241444">
    <property type="component" value="Unassembled WGS sequence"/>
</dbReference>
<comment type="caution">
    <text evidence="1">The sequence shown here is derived from an EMBL/GenBank/DDBJ whole genome shotgun (WGS) entry which is preliminary data.</text>
</comment>
<dbReference type="EMBL" id="PGGO01000002">
    <property type="protein sequence ID" value="PSH70376.1"/>
    <property type="molecule type" value="Genomic_DNA"/>
</dbReference>
<protein>
    <recommendedName>
        <fullName evidence="3">HicB family protein</fullName>
    </recommendedName>
</protein>
<keyword evidence="2" id="KW-1185">Reference proteome</keyword>
<evidence type="ECO:0008006" key="3">
    <source>
        <dbReference type="Google" id="ProtNLM"/>
    </source>
</evidence>
<sequence length="60" mass="6313">MYRDHVCTIAMDANSGLFVEGIAGIDHGPTLSAANADELRIAIHDAVDAYLIAGEADRAN</sequence>
<reference evidence="2" key="1">
    <citation type="submission" date="2017-11" db="EMBL/GenBank/DDBJ databases">
        <authorList>
            <person name="Kuznetsova I."/>
            <person name="Sazanova A."/>
            <person name="Chirak E."/>
            <person name="Safronova V."/>
            <person name="Willems A."/>
        </authorList>
    </citation>
    <scope>NUCLEOTIDE SEQUENCE [LARGE SCALE GENOMIC DNA]</scope>
    <source>
        <strain evidence="2">STM 196</strain>
    </source>
</reference>
<dbReference type="AlphaFoldDB" id="A0A2P7BVB4"/>